<name>A0AAD4RVV9_9MAGN</name>
<dbReference type="AlphaFoldDB" id="A0AAD4RVV9"/>
<proteinExistence type="predicted"/>
<evidence type="ECO:0000313" key="2">
    <source>
        <dbReference type="Proteomes" id="UP001202328"/>
    </source>
</evidence>
<feature type="non-terminal residue" evidence="1">
    <location>
        <position position="68"/>
    </location>
</feature>
<dbReference type="Proteomes" id="UP001202328">
    <property type="component" value="Unassembled WGS sequence"/>
</dbReference>
<sequence>ILDCLAQLYENDITLDYKHELDVALLREGYYLKCNQRSYGCCRFNCLLRIIVLTMIYGKASTTRTTIE</sequence>
<reference evidence="1" key="1">
    <citation type="submission" date="2022-04" db="EMBL/GenBank/DDBJ databases">
        <title>A functionally conserved STORR gene fusion in Papaver species that diverged 16.8 million years ago.</title>
        <authorList>
            <person name="Catania T."/>
        </authorList>
    </citation>
    <scope>NUCLEOTIDE SEQUENCE</scope>
    <source>
        <strain evidence="1">S-188037</strain>
    </source>
</reference>
<keyword evidence="2" id="KW-1185">Reference proteome</keyword>
<gene>
    <name evidence="1" type="ORF">MKW98_027519</name>
</gene>
<organism evidence="1 2">
    <name type="scientific">Papaver atlanticum</name>
    <dbReference type="NCBI Taxonomy" id="357466"/>
    <lineage>
        <taxon>Eukaryota</taxon>
        <taxon>Viridiplantae</taxon>
        <taxon>Streptophyta</taxon>
        <taxon>Embryophyta</taxon>
        <taxon>Tracheophyta</taxon>
        <taxon>Spermatophyta</taxon>
        <taxon>Magnoliopsida</taxon>
        <taxon>Ranunculales</taxon>
        <taxon>Papaveraceae</taxon>
        <taxon>Papaveroideae</taxon>
        <taxon>Papaver</taxon>
    </lineage>
</organism>
<dbReference type="EMBL" id="JAJJMB010017748">
    <property type="protein sequence ID" value="KAI3835607.1"/>
    <property type="molecule type" value="Genomic_DNA"/>
</dbReference>
<evidence type="ECO:0000313" key="1">
    <source>
        <dbReference type="EMBL" id="KAI3835607.1"/>
    </source>
</evidence>
<accession>A0AAD4RVV9</accession>
<comment type="caution">
    <text evidence="1">The sequence shown here is derived from an EMBL/GenBank/DDBJ whole genome shotgun (WGS) entry which is preliminary data.</text>
</comment>
<protein>
    <submittedName>
        <fullName evidence="1">Uncharacterized protein</fullName>
    </submittedName>
</protein>